<sequence>MAGRRAAVVAGCGLVLAGCWKDNPAFMVTEGPGSSSGGQASGATVDGPDTSTTTTTDSTTSEETSTSEDPSPSTSTTSTSGNVVTSGPDLTTTSTTTSSGDTSSSTSTTTEDALPACGATAYGPAELRARQWSGLVPQACLDLPGRNYRIISVEGGFVTAVACSADPGAGCSGCNFSQTLQFGFSTPEPAEEIELSMCVYLSAHGAIDVPAPQPCQFKQMALWSDNSNAPGKKAPLVILGHDTVSVDPAVESISAAKLAVQLVPAGVECGCADPGDCCPDKAVEYRLRFVGEEPVEVEQGSHASVKLASATFEAYNGQSFEPGACAQEQRFDWWLLRQ</sequence>
<proteinExistence type="predicted"/>
<comment type="caution">
    <text evidence="2">The sequence shown here is derived from an EMBL/GenBank/DDBJ whole genome shotgun (WGS) entry which is preliminary data.</text>
</comment>
<organism evidence="2 3">
    <name type="scientific">Nannocystis bainbridge</name>
    <dbReference type="NCBI Taxonomy" id="2995303"/>
    <lineage>
        <taxon>Bacteria</taxon>
        <taxon>Pseudomonadati</taxon>
        <taxon>Myxococcota</taxon>
        <taxon>Polyangia</taxon>
        <taxon>Nannocystales</taxon>
        <taxon>Nannocystaceae</taxon>
        <taxon>Nannocystis</taxon>
    </lineage>
</organism>
<evidence type="ECO:0008006" key="4">
    <source>
        <dbReference type="Google" id="ProtNLM"/>
    </source>
</evidence>
<keyword evidence="3" id="KW-1185">Reference proteome</keyword>
<name>A0ABT5DQP1_9BACT</name>
<gene>
    <name evidence="2" type="ORF">POL25_03420</name>
</gene>
<feature type="region of interest" description="Disordered" evidence="1">
    <location>
        <begin position="30"/>
        <end position="116"/>
    </location>
</feature>
<reference evidence="2 3" key="1">
    <citation type="submission" date="2022-11" db="EMBL/GenBank/DDBJ databases">
        <title>Minimal conservation of predation-associated metabolite biosynthetic gene clusters underscores biosynthetic potential of Myxococcota including descriptions for ten novel species: Archangium lansinium sp. nov., Myxococcus landrumus sp. nov., Nannocystis bai.</title>
        <authorList>
            <person name="Ahearne A."/>
            <person name="Stevens C."/>
            <person name="Dowd S."/>
        </authorList>
    </citation>
    <scope>NUCLEOTIDE SEQUENCE [LARGE SCALE GENOMIC DNA]</scope>
    <source>
        <strain evidence="2 3">BB15-2</strain>
    </source>
</reference>
<evidence type="ECO:0000256" key="1">
    <source>
        <dbReference type="SAM" id="MobiDB-lite"/>
    </source>
</evidence>
<evidence type="ECO:0000313" key="2">
    <source>
        <dbReference type="EMBL" id="MDC0715928.1"/>
    </source>
</evidence>
<dbReference type="EMBL" id="JAQNDL010000001">
    <property type="protein sequence ID" value="MDC0715928.1"/>
    <property type="molecule type" value="Genomic_DNA"/>
</dbReference>
<protein>
    <recommendedName>
        <fullName evidence="4">Lipoprotein</fullName>
    </recommendedName>
</protein>
<dbReference type="PROSITE" id="PS51257">
    <property type="entry name" value="PROKAR_LIPOPROTEIN"/>
    <property type="match status" value="1"/>
</dbReference>
<accession>A0ABT5DQP1</accession>
<evidence type="ECO:0000313" key="3">
    <source>
        <dbReference type="Proteomes" id="UP001221686"/>
    </source>
</evidence>
<feature type="compositionally biased region" description="Low complexity" evidence="1">
    <location>
        <begin position="41"/>
        <end position="110"/>
    </location>
</feature>
<dbReference type="RefSeq" id="WP_272084360.1">
    <property type="nucleotide sequence ID" value="NZ_JAQNDL010000001.1"/>
</dbReference>
<dbReference type="Proteomes" id="UP001221686">
    <property type="component" value="Unassembled WGS sequence"/>
</dbReference>